<reference evidence="3 4" key="1">
    <citation type="submission" date="2016-06" db="EMBL/GenBank/DDBJ databases">
        <title>Complete genome sequences of Bordetella bronchialis and Bordetella flabilis.</title>
        <authorList>
            <person name="LiPuma J.J."/>
            <person name="Spilker T."/>
        </authorList>
    </citation>
    <scope>NUCLEOTIDE SEQUENCE [LARGE SCALE GENOMIC DNA]</scope>
    <source>
        <strain evidence="3 4">AU10664</strain>
        <plasmid evidence="3 4">unnamed1</plasmid>
    </source>
</reference>
<proteinExistence type="predicted"/>
<feature type="transmembrane region" description="Helical" evidence="1">
    <location>
        <begin position="67"/>
        <end position="88"/>
    </location>
</feature>
<name>A0A193GMJ0_9BORD</name>
<evidence type="ECO:0000313" key="3">
    <source>
        <dbReference type="EMBL" id="ANN80818.1"/>
    </source>
</evidence>
<feature type="chain" id="PRO_5008259150" description="Conjugal transfer protein" evidence="2">
    <location>
        <begin position="34"/>
        <end position="128"/>
    </location>
</feature>
<sequence length="128" mass="13598">MQHRANILGRIAQNAHTKLLLIAVSFHATVAQAALTRVDLTQDASGGKTLTNVAENGGNILDSVNSLMLAIAAFIGLIITIMSAYTIWKAAKDEREKPTSAIVGIFIGGLMLAVPTIMWISRNSLLGN</sequence>
<dbReference type="KEGG" id="bfz:BAU07_26175"/>
<dbReference type="EMBL" id="CP016173">
    <property type="protein sequence ID" value="ANN80818.1"/>
    <property type="molecule type" value="Genomic_DNA"/>
</dbReference>
<keyword evidence="3" id="KW-0614">Plasmid</keyword>
<geneLocation type="plasmid" evidence="3 4">
    <name>unnamed1</name>
</geneLocation>
<dbReference type="AlphaFoldDB" id="A0A193GMJ0"/>
<keyword evidence="1" id="KW-0812">Transmembrane</keyword>
<gene>
    <name evidence="3" type="ORF">BAU07_26175</name>
</gene>
<dbReference type="Proteomes" id="UP000091926">
    <property type="component" value="Plasmid unnamed1"/>
</dbReference>
<evidence type="ECO:0000256" key="1">
    <source>
        <dbReference type="SAM" id="Phobius"/>
    </source>
</evidence>
<evidence type="ECO:0000313" key="4">
    <source>
        <dbReference type="Proteomes" id="UP000091926"/>
    </source>
</evidence>
<organism evidence="3 4">
    <name type="scientific">Bordetella flabilis</name>
    <dbReference type="NCBI Taxonomy" id="463014"/>
    <lineage>
        <taxon>Bacteria</taxon>
        <taxon>Pseudomonadati</taxon>
        <taxon>Pseudomonadota</taxon>
        <taxon>Betaproteobacteria</taxon>
        <taxon>Burkholderiales</taxon>
        <taxon>Alcaligenaceae</taxon>
        <taxon>Bordetella</taxon>
    </lineage>
</organism>
<feature type="transmembrane region" description="Helical" evidence="1">
    <location>
        <begin position="100"/>
        <end position="120"/>
    </location>
</feature>
<keyword evidence="1" id="KW-1133">Transmembrane helix</keyword>
<protein>
    <recommendedName>
        <fullName evidence="5">Conjugal transfer protein</fullName>
    </recommendedName>
</protein>
<feature type="signal peptide" evidence="2">
    <location>
        <begin position="1"/>
        <end position="33"/>
    </location>
</feature>
<accession>A0A193GMJ0</accession>
<evidence type="ECO:0000256" key="2">
    <source>
        <dbReference type="SAM" id="SignalP"/>
    </source>
</evidence>
<dbReference type="RefSeq" id="WP_066665814.1">
    <property type="nucleotide sequence ID" value="NZ_CBCSCL010000020.1"/>
</dbReference>
<keyword evidence="1" id="KW-0472">Membrane</keyword>
<evidence type="ECO:0008006" key="5">
    <source>
        <dbReference type="Google" id="ProtNLM"/>
    </source>
</evidence>
<keyword evidence="2" id="KW-0732">Signal</keyword>
<dbReference type="OrthoDB" id="9256108at2"/>
<keyword evidence="4" id="KW-1185">Reference proteome</keyword>